<reference evidence="5" key="1">
    <citation type="journal article" date="2019" name="Int. J. Syst. Evol. Microbiol.">
        <title>The Global Catalogue of Microorganisms (GCM) 10K type strain sequencing project: providing services to taxonomists for standard genome sequencing and annotation.</title>
        <authorList>
            <consortium name="The Broad Institute Genomics Platform"/>
            <consortium name="The Broad Institute Genome Sequencing Center for Infectious Disease"/>
            <person name="Wu L."/>
            <person name="Ma J."/>
        </authorList>
    </citation>
    <scope>NUCLEOTIDE SEQUENCE [LARGE SCALE GENOMIC DNA]</scope>
    <source>
        <strain evidence="5">JCM 31405</strain>
    </source>
</reference>
<evidence type="ECO:0000256" key="1">
    <source>
        <dbReference type="ARBA" id="ARBA00023125"/>
    </source>
</evidence>
<name>A0ABQ2S4D5_9DEIO</name>
<comment type="caution">
    <text evidence="4">The sequence shown here is derived from an EMBL/GenBank/DDBJ whole genome shotgun (WGS) entry which is preliminary data.</text>
</comment>
<dbReference type="EMBL" id="BMQN01000002">
    <property type="protein sequence ID" value="GGR90870.1"/>
    <property type="molecule type" value="Genomic_DNA"/>
</dbReference>
<dbReference type="PROSITE" id="PS50977">
    <property type="entry name" value="HTH_TETR_2"/>
    <property type="match status" value="1"/>
</dbReference>
<feature type="domain" description="HTH tetR-type" evidence="3">
    <location>
        <begin position="8"/>
        <end position="68"/>
    </location>
</feature>
<organism evidence="4 5">
    <name type="scientific">Deinococcus sedimenti</name>
    <dbReference type="NCBI Taxonomy" id="1867090"/>
    <lineage>
        <taxon>Bacteria</taxon>
        <taxon>Thermotogati</taxon>
        <taxon>Deinococcota</taxon>
        <taxon>Deinococci</taxon>
        <taxon>Deinococcales</taxon>
        <taxon>Deinococcaceae</taxon>
        <taxon>Deinococcus</taxon>
    </lineage>
</organism>
<evidence type="ECO:0000256" key="2">
    <source>
        <dbReference type="PROSITE-ProRule" id="PRU00335"/>
    </source>
</evidence>
<dbReference type="InterPro" id="IPR001647">
    <property type="entry name" value="HTH_TetR"/>
</dbReference>
<dbReference type="InterPro" id="IPR009057">
    <property type="entry name" value="Homeodomain-like_sf"/>
</dbReference>
<keyword evidence="5" id="KW-1185">Reference proteome</keyword>
<evidence type="ECO:0000313" key="5">
    <source>
        <dbReference type="Proteomes" id="UP000644548"/>
    </source>
</evidence>
<dbReference type="InterPro" id="IPR041583">
    <property type="entry name" value="TetR_C_31"/>
</dbReference>
<accession>A0ABQ2S4D5</accession>
<keyword evidence="1 2" id="KW-0238">DNA-binding</keyword>
<sequence>MSVMRQNPARRAALLDAALTLLATKGSAALSYRTLDETASLPVGTAVNYFRTRADLLLQVTRHVLNRLSPDPQVLAAALHHPHPTRHAAVLQHLLERMQRERDATLALLELRLLARRHPELQDAFRATLHENLTLSRQFSETQGFTQSDEEFLMGYLLLSGFVFEELTLPGLLPPELGTRLIQMLTAPAPDQPG</sequence>
<evidence type="ECO:0000259" key="3">
    <source>
        <dbReference type="PROSITE" id="PS50977"/>
    </source>
</evidence>
<evidence type="ECO:0000313" key="4">
    <source>
        <dbReference type="EMBL" id="GGR90870.1"/>
    </source>
</evidence>
<protein>
    <recommendedName>
        <fullName evidence="3">HTH tetR-type domain-containing protein</fullName>
    </recommendedName>
</protein>
<gene>
    <name evidence="4" type="ORF">GCM10008960_17420</name>
</gene>
<dbReference type="Gene3D" id="1.10.357.10">
    <property type="entry name" value="Tetracycline Repressor, domain 2"/>
    <property type="match status" value="1"/>
</dbReference>
<proteinExistence type="predicted"/>
<dbReference type="Pfam" id="PF17940">
    <property type="entry name" value="TetR_C_31"/>
    <property type="match status" value="1"/>
</dbReference>
<feature type="DNA-binding region" description="H-T-H motif" evidence="2">
    <location>
        <begin position="31"/>
        <end position="50"/>
    </location>
</feature>
<dbReference type="SUPFAM" id="SSF46689">
    <property type="entry name" value="Homeodomain-like"/>
    <property type="match status" value="1"/>
</dbReference>
<dbReference type="Proteomes" id="UP000644548">
    <property type="component" value="Unassembled WGS sequence"/>
</dbReference>